<dbReference type="NCBIfam" id="TIGR03717">
    <property type="entry name" value="R_switched_YjbE"/>
    <property type="match status" value="1"/>
</dbReference>
<dbReference type="EMBL" id="JACJVP010000038">
    <property type="protein sequence ID" value="MBB6673361.1"/>
    <property type="molecule type" value="Genomic_DNA"/>
</dbReference>
<dbReference type="RefSeq" id="WP_185671231.1">
    <property type="nucleotide sequence ID" value="NZ_JACJVP010000038.1"/>
</dbReference>
<name>A0A7X0VGY8_9BACL</name>
<evidence type="ECO:0000256" key="1">
    <source>
        <dbReference type="ARBA" id="ARBA00004141"/>
    </source>
</evidence>
<dbReference type="InterPro" id="IPR022301">
    <property type="entry name" value="Integral_membrane_YjbE"/>
</dbReference>
<protein>
    <submittedName>
        <fullName evidence="7">TerC family protein</fullName>
    </submittedName>
</protein>
<proteinExistence type="inferred from homology"/>
<dbReference type="Pfam" id="PF03741">
    <property type="entry name" value="TerC"/>
    <property type="match status" value="1"/>
</dbReference>
<comment type="subcellular location">
    <subcellularLocation>
        <location evidence="1">Membrane</location>
        <topology evidence="1">Multi-pass membrane protein</topology>
    </subcellularLocation>
</comment>
<comment type="similarity">
    <text evidence="2">Belongs to the TerC family.</text>
</comment>
<dbReference type="PANTHER" id="PTHR30238">
    <property type="entry name" value="MEMBRANE BOUND PREDICTED REDOX MODULATOR"/>
    <property type="match status" value="1"/>
</dbReference>
<sequence>MDGEWVLTLLDIILINIILSGDNAVVIALASRNLAPDHQKKAIFWGTFGAVALRVVLTFVAVRLLEIPLVQAAGGLLLLYIAWKLLHDDHAGENIRGGTTLAGAIRTIVVADVVMSLDNVVAVAGAARGNLAMIIVGLAISVPLIIWCSRFLTKLMTRFPILVWIGAGLLGYSAGEMLVGDPYAGELLEGMLSDFTEALPFLMGVFFVAYGAAAAYHERRSTRRKHKYSR</sequence>
<dbReference type="AlphaFoldDB" id="A0A7X0VGY8"/>
<dbReference type="InterPro" id="IPR005496">
    <property type="entry name" value="Integral_membrane_TerC"/>
</dbReference>
<evidence type="ECO:0000256" key="4">
    <source>
        <dbReference type="ARBA" id="ARBA00022989"/>
    </source>
</evidence>
<gene>
    <name evidence="7" type="ORF">H7C19_22030</name>
</gene>
<feature type="transmembrane region" description="Helical" evidence="6">
    <location>
        <begin position="129"/>
        <end position="149"/>
    </location>
</feature>
<organism evidence="7 8">
    <name type="scientific">Cohnella nanjingensis</name>
    <dbReference type="NCBI Taxonomy" id="1387779"/>
    <lineage>
        <taxon>Bacteria</taxon>
        <taxon>Bacillati</taxon>
        <taxon>Bacillota</taxon>
        <taxon>Bacilli</taxon>
        <taxon>Bacillales</taxon>
        <taxon>Paenibacillaceae</taxon>
        <taxon>Cohnella</taxon>
    </lineage>
</organism>
<dbReference type="GO" id="GO:0016020">
    <property type="term" value="C:membrane"/>
    <property type="evidence" value="ECO:0007669"/>
    <property type="project" value="UniProtKB-SubCell"/>
</dbReference>
<evidence type="ECO:0000256" key="2">
    <source>
        <dbReference type="ARBA" id="ARBA00007511"/>
    </source>
</evidence>
<comment type="caution">
    <text evidence="7">The sequence shown here is derived from an EMBL/GenBank/DDBJ whole genome shotgun (WGS) entry which is preliminary data.</text>
</comment>
<evidence type="ECO:0000256" key="5">
    <source>
        <dbReference type="ARBA" id="ARBA00023136"/>
    </source>
</evidence>
<evidence type="ECO:0000256" key="6">
    <source>
        <dbReference type="SAM" id="Phobius"/>
    </source>
</evidence>
<evidence type="ECO:0000313" key="8">
    <source>
        <dbReference type="Proteomes" id="UP000547209"/>
    </source>
</evidence>
<evidence type="ECO:0000256" key="3">
    <source>
        <dbReference type="ARBA" id="ARBA00022692"/>
    </source>
</evidence>
<dbReference type="PANTHER" id="PTHR30238:SF4">
    <property type="entry name" value="SLL1022 PROTEIN"/>
    <property type="match status" value="1"/>
</dbReference>
<keyword evidence="3 6" id="KW-0812">Transmembrane</keyword>
<feature type="transmembrane region" description="Helical" evidence="6">
    <location>
        <begin position="6"/>
        <end position="30"/>
    </location>
</feature>
<accession>A0A7X0VGY8</accession>
<feature type="transmembrane region" description="Helical" evidence="6">
    <location>
        <begin position="68"/>
        <end position="86"/>
    </location>
</feature>
<reference evidence="7 8" key="1">
    <citation type="submission" date="2020-08" db="EMBL/GenBank/DDBJ databases">
        <title>Cohnella phylogeny.</title>
        <authorList>
            <person name="Dunlap C."/>
        </authorList>
    </citation>
    <scope>NUCLEOTIDE SEQUENCE [LARGE SCALE GENOMIC DNA]</scope>
    <source>
        <strain evidence="7 8">DSM 28246</strain>
    </source>
</reference>
<evidence type="ECO:0000313" key="7">
    <source>
        <dbReference type="EMBL" id="MBB6673361.1"/>
    </source>
</evidence>
<feature type="transmembrane region" description="Helical" evidence="6">
    <location>
        <begin position="199"/>
        <end position="217"/>
    </location>
</feature>
<feature type="transmembrane region" description="Helical" evidence="6">
    <location>
        <begin position="42"/>
        <end position="62"/>
    </location>
</feature>
<keyword evidence="4 6" id="KW-1133">Transmembrane helix</keyword>
<keyword evidence="5 6" id="KW-0472">Membrane</keyword>
<dbReference type="Proteomes" id="UP000547209">
    <property type="component" value="Unassembled WGS sequence"/>
</dbReference>
<feature type="transmembrane region" description="Helical" evidence="6">
    <location>
        <begin position="161"/>
        <end position="179"/>
    </location>
</feature>
<keyword evidence="8" id="KW-1185">Reference proteome</keyword>